<dbReference type="GO" id="GO:0019432">
    <property type="term" value="P:triglyceride biosynthetic process"/>
    <property type="evidence" value="ECO:0007669"/>
    <property type="project" value="EnsemblFungi"/>
</dbReference>
<keyword evidence="7" id="KW-0012">Acyltransferase</keyword>
<dbReference type="HOGENOM" id="CLU_016065_1_0_1"/>
<dbReference type="GO" id="GO:0055091">
    <property type="term" value="P:phospholipid homeostasis"/>
    <property type="evidence" value="ECO:0007669"/>
    <property type="project" value="EnsemblFungi"/>
</dbReference>
<accession>I2GV90</accession>
<dbReference type="GO" id="GO:0008374">
    <property type="term" value="F:O-acyltransferase activity"/>
    <property type="evidence" value="ECO:0007669"/>
    <property type="project" value="InterPro"/>
</dbReference>
<dbReference type="GO" id="GO:0046027">
    <property type="term" value="F:phospholipid:diacylglycerol acyltransferase activity"/>
    <property type="evidence" value="ECO:0007669"/>
    <property type="project" value="UniProtKB-EC"/>
</dbReference>
<dbReference type="Gene3D" id="3.40.50.1820">
    <property type="entry name" value="alpha/beta hydrolase"/>
    <property type="match status" value="1"/>
</dbReference>
<dbReference type="Proteomes" id="UP000002866">
    <property type="component" value="Chromosome 1"/>
</dbReference>
<dbReference type="InterPro" id="IPR003386">
    <property type="entry name" value="LACT/PDAT_acylTrfase"/>
</dbReference>
<dbReference type="SUPFAM" id="SSF53474">
    <property type="entry name" value="alpha/beta-Hydrolases"/>
    <property type="match status" value="1"/>
</dbReference>
<evidence type="ECO:0000256" key="9">
    <source>
        <dbReference type="ARBA" id="ARBA00066405"/>
    </source>
</evidence>
<dbReference type="GO" id="GO:0032541">
    <property type="term" value="C:cortical endoplasmic reticulum"/>
    <property type="evidence" value="ECO:0007669"/>
    <property type="project" value="EnsemblFungi"/>
</dbReference>
<evidence type="ECO:0000256" key="4">
    <source>
        <dbReference type="ARBA" id="ARBA00022692"/>
    </source>
</evidence>
<dbReference type="EC" id="2.3.1.158" evidence="9"/>
<evidence type="ECO:0000256" key="6">
    <source>
        <dbReference type="ARBA" id="ARBA00023136"/>
    </source>
</evidence>
<dbReference type="GeneID" id="14493359"/>
<keyword evidence="5 13" id="KW-1133">Transmembrane helix</keyword>
<dbReference type="AlphaFoldDB" id="I2GV90"/>
<feature type="transmembrane region" description="Helical" evidence="13">
    <location>
        <begin position="72"/>
        <end position="89"/>
    </location>
</feature>
<dbReference type="InterPro" id="IPR029058">
    <property type="entry name" value="AB_hydrolase_fold"/>
</dbReference>
<evidence type="ECO:0000256" key="11">
    <source>
        <dbReference type="ARBA" id="ARBA00076553"/>
    </source>
</evidence>
<evidence type="ECO:0000256" key="2">
    <source>
        <dbReference type="ARBA" id="ARBA00010701"/>
    </source>
</evidence>
<evidence type="ECO:0000256" key="12">
    <source>
        <dbReference type="SAM" id="MobiDB-lite"/>
    </source>
</evidence>
<dbReference type="KEGG" id="tbl:TBLA_0A02430"/>
<dbReference type="EMBL" id="HE806316">
    <property type="protein sequence ID" value="CCH58042.1"/>
    <property type="molecule type" value="Genomic_DNA"/>
</dbReference>
<dbReference type="FunCoup" id="I2GV90">
    <property type="interactions" value="269"/>
</dbReference>
<dbReference type="GO" id="GO:0140042">
    <property type="term" value="P:lipid droplet formation"/>
    <property type="evidence" value="ECO:0007669"/>
    <property type="project" value="EnsemblFungi"/>
</dbReference>
<proteinExistence type="inferred from homology"/>
<evidence type="ECO:0000256" key="7">
    <source>
        <dbReference type="ARBA" id="ARBA00023315"/>
    </source>
</evidence>
<evidence type="ECO:0000256" key="10">
    <source>
        <dbReference type="ARBA" id="ARBA00071325"/>
    </source>
</evidence>
<keyword evidence="15" id="KW-1185">Reference proteome</keyword>
<evidence type="ECO:0000313" key="15">
    <source>
        <dbReference type="Proteomes" id="UP000002866"/>
    </source>
</evidence>
<dbReference type="PANTHER" id="PTHR11440">
    <property type="entry name" value="LECITHIN-CHOLESTEROL ACYLTRANSFERASE-RELATED"/>
    <property type="match status" value="1"/>
</dbReference>
<evidence type="ECO:0000256" key="8">
    <source>
        <dbReference type="ARBA" id="ARBA00051335"/>
    </source>
</evidence>
<dbReference type="InParanoid" id="I2GV90"/>
<dbReference type="FunFam" id="3.40.50.1820:FF:000160">
    <property type="entry name" value="Phospholipid:diacylglycerol acyltransferase 1"/>
    <property type="match status" value="1"/>
</dbReference>
<dbReference type="GO" id="GO:0005637">
    <property type="term" value="C:nuclear inner membrane"/>
    <property type="evidence" value="ECO:0007669"/>
    <property type="project" value="EnsemblFungi"/>
</dbReference>
<dbReference type="GO" id="GO:0006672">
    <property type="term" value="P:ceramide metabolic process"/>
    <property type="evidence" value="ECO:0007669"/>
    <property type="project" value="EnsemblFungi"/>
</dbReference>
<dbReference type="eggNOG" id="KOG2369">
    <property type="taxonomic scope" value="Eukaryota"/>
</dbReference>
<evidence type="ECO:0000256" key="13">
    <source>
        <dbReference type="SAM" id="Phobius"/>
    </source>
</evidence>
<organism evidence="14 15">
    <name type="scientific">Henningerozyma blattae (strain ATCC 34711 / CBS 6284 / DSM 70876 / NBRC 10599 / NRRL Y-10934 / UCD 77-7)</name>
    <name type="common">Yeast</name>
    <name type="synonym">Tetrapisispora blattae</name>
    <dbReference type="NCBI Taxonomy" id="1071380"/>
    <lineage>
        <taxon>Eukaryota</taxon>
        <taxon>Fungi</taxon>
        <taxon>Dikarya</taxon>
        <taxon>Ascomycota</taxon>
        <taxon>Saccharomycotina</taxon>
        <taxon>Saccharomycetes</taxon>
        <taxon>Saccharomycetales</taxon>
        <taxon>Saccharomycetaceae</taxon>
        <taxon>Henningerozyma</taxon>
    </lineage>
</organism>
<evidence type="ECO:0000256" key="5">
    <source>
        <dbReference type="ARBA" id="ARBA00022989"/>
    </source>
</evidence>
<keyword evidence="3" id="KW-0808">Transferase</keyword>
<keyword evidence="6 13" id="KW-0472">Membrane</keyword>
<dbReference type="STRING" id="1071380.I2GV90"/>
<gene>
    <name evidence="14" type="primary">TBLA0A02430</name>
    <name evidence="14" type="ORF">TBLA_0A02430</name>
</gene>
<comment type="similarity">
    <text evidence="2">Belongs to the AB hydrolase superfamily. Lipase family.</text>
</comment>
<comment type="subcellular location">
    <subcellularLocation>
        <location evidence="1">Endoplasmic reticulum membrane</location>
        <topology evidence="1">Single-pass type II membrane protein</topology>
    </subcellularLocation>
</comment>
<dbReference type="Pfam" id="PF02450">
    <property type="entry name" value="LCAT"/>
    <property type="match status" value="1"/>
</dbReference>
<evidence type="ECO:0000256" key="1">
    <source>
        <dbReference type="ARBA" id="ARBA00004648"/>
    </source>
</evidence>
<dbReference type="OMA" id="FYFLKWV"/>
<protein>
    <recommendedName>
        <fullName evidence="10">Phospholipid:diacylglycerol acyltransferase</fullName>
        <ecNumber evidence="9">2.3.1.158</ecNumber>
    </recommendedName>
    <alternativeName>
        <fullName evidence="11">Triacylglycerol synthase</fullName>
    </alternativeName>
</protein>
<keyword evidence="4 13" id="KW-0812">Transmembrane</keyword>
<dbReference type="GO" id="GO:0097038">
    <property type="term" value="C:perinuclear endoplasmic reticulum"/>
    <property type="evidence" value="ECO:0007669"/>
    <property type="project" value="EnsemblFungi"/>
</dbReference>
<dbReference type="GO" id="GO:0005811">
    <property type="term" value="C:lipid droplet"/>
    <property type="evidence" value="ECO:0007669"/>
    <property type="project" value="EnsemblFungi"/>
</dbReference>
<name>I2GV90_HENB6</name>
<dbReference type="RefSeq" id="XP_004177561.1">
    <property type="nucleotide sequence ID" value="XM_004177513.1"/>
</dbReference>
<reference evidence="14 15" key="1">
    <citation type="journal article" date="2011" name="Proc. Natl. Acad. Sci. U.S.A.">
        <title>Evolutionary erosion of yeast sex chromosomes by mating-type switching accidents.</title>
        <authorList>
            <person name="Gordon J.L."/>
            <person name="Armisen D."/>
            <person name="Proux-Wera E."/>
            <person name="Oheigeartaigh S.S."/>
            <person name="Byrne K.P."/>
            <person name="Wolfe K.H."/>
        </authorList>
    </citation>
    <scope>NUCLEOTIDE SEQUENCE [LARGE SCALE GENOMIC DNA]</scope>
    <source>
        <strain evidence="15">ATCC 34711 / CBS 6284 / DSM 70876 / NBRC 10599 / NRRL Y-10934 / UCD 77-7</strain>
    </source>
</reference>
<evidence type="ECO:0000256" key="3">
    <source>
        <dbReference type="ARBA" id="ARBA00022679"/>
    </source>
</evidence>
<feature type="region of interest" description="Disordered" evidence="12">
    <location>
        <begin position="1"/>
        <end position="29"/>
    </location>
</feature>
<dbReference type="OrthoDB" id="190846at2759"/>
<dbReference type="GO" id="GO:0005789">
    <property type="term" value="C:endoplasmic reticulum membrane"/>
    <property type="evidence" value="ECO:0007669"/>
    <property type="project" value="UniProtKB-SubCell"/>
</dbReference>
<comment type="catalytic activity">
    <reaction evidence="8">
        <text>a glycerophospholipid + a 1,2-diacyl-sn-glycerol = a monoacylglycerophospholipid + a triacyl-sn-glycerol</text>
        <dbReference type="Rhea" id="RHEA:14057"/>
        <dbReference type="ChEBI" id="CHEBI:17815"/>
        <dbReference type="ChEBI" id="CHEBI:64615"/>
        <dbReference type="ChEBI" id="CHEBI:136912"/>
        <dbReference type="ChEBI" id="CHEBI:136913"/>
        <dbReference type="EC" id="2.3.1.158"/>
    </reaction>
</comment>
<evidence type="ECO:0000313" key="14">
    <source>
        <dbReference type="EMBL" id="CCH58042.1"/>
    </source>
</evidence>
<sequence>MGLTNRRGRSSSLRRGSIEEFQNEEKARSEDRSRSLERLGVVRRVSHHDNRMNEDLILIQAAKKRWRDSRRLVFTLGTLLGILIAFYFGSDHVNNTDLFDKMVNFDALKDYIDDWKDVVPQGFSSFIYELQENYIPSTSPSNNLSENFAVGKQLKAELNITAKHPVIMVPGVISTGIESWGVSGDGECDSTPHFRKRLWGSFYMLRTMVLDKLCWLKHLKLDPLTGLDPENFRMRASQGFESSDFFVAGYWIWNKIIQNLGAIGYDSDKMTTVAYDWRLAYLDLERRDRYFTKVKHHIEMVHDLSGEKVCLVGHSMGAQIVFYFLKWVEAEGPLYGNGGKGWVDKHISSFISIAGTLLGAPKAMPALISGEMKDTIQLNALAMYGLEKFFSRRERLDMLQTWGGIPSMLPKGGNLIWGNKTFSSEDSLKYEESSPKDTYGNFIRFAKLNAEHYRDNMTMEESIGMLLDLSPSWLQSRIEDQYSFGYAKTEAELQRNEVHHSHWTNPLEVPLPNAPNMNIYCIYGINNPTERAYVYKEEKANSSLKVSIDYESDTSVFLTEGDGTVPLISQSMCHKWAEGVSPYNPGGTNVTIVEIKHQPERFDIRGGAKSAEHVDILGSAELNEYLLKIASGFGDTIEPKIFSDIENWVKNIDFPL</sequence>